<evidence type="ECO:0000313" key="5">
    <source>
        <dbReference type="EMBL" id="KAF2480847.1"/>
    </source>
</evidence>
<evidence type="ECO:0000256" key="3">
    <source>
        <dbReference type="SAM" id="MobiDB-lite"/>
    </source>
</evidence>
<dbReference type="GO" id="GO:0006351">
    <property type="term" value="P:DNA-templated transcription"/>
    <property type="evidence" value="ECO:0007669"/>
    <property type="project" value="InterPro"/>
</dbReference>
<dbReference type="PANTHER" id="PTHR31001:SF82">
    <property type="entry name" value="ZN(II)2CYS6 TRANSCRIPTION FACTOR (EUROFUNG)"/>
    <property type="match status" value="1"/>
</dbReference>
<dbReference type="GO" id="GO:0005634">
    <property type="term" value="C:nucleus"/>
    <property type="evidence" value="ECO:0007669"/>
    <property type="project" value="UniProtKB-SubCell"/>
</dbReference>
<organism evidence="5 6">
    <name type="scientific">Neohortaea acidophila</name>
    <dbReference type="NCBI Taxonomy" id="245834"/>
    <lineage>
        <taxon>Eukaryota</taxon>
        <taxon>Fungi</taxon>
        <taxon>Dikarya</taxon>
        <taxon>Ascomycota</taxon>
        <taxon>Pezizomycotina</taxon>
        <taxon>Dothideomycetes</taxon>
        <taxon>Dothideomycetidae</taxon>
        <taxon>Mycosphaerellales</taxon>
        <taxon>Teratosphaeriaceae</taxon>
        <taxon>Neohortaea</taxon>
    </lineage>
</organism>
<dbReference type="InterPro" id="IPR007219">
    <property type="entry name" value="XnlR_reg_dom"/>
</dbReference>
<keyword evidence="2" id="KW-0539">Nucleus</keyword>
<dbReference type="AlphaFoldDB" id="A0A6A6PNL2"/>
<evidence type="ECO:0000313" key="6">
    <source>
        <dbReference type="Proteomes" id="UP000799767"/>
    </source>
</evidence>
<sequence>MPAVVDLLDRWNQSTDTAGLIRSIADDILRSTTSPIDVTAMRSVSAFCSLHHGKNLRLEILGLIYNIGARSCMYDLYHSDSDREAFVHDMYRCSNEAIRLAHAILPEITDSLAWLEHENLLLTNPLRGDIGSVTWSRLGELSSDVLALDAHRESSYAKLPFFLAQSRRRLYAAVFHQDKLLATLMERPPRISKRYSDCQLPLHLTDTEMLTDDPAEIEKLLQTLTSDGWSLERKFCSSGWLRLRCNVAVVREEVLEYPFQPSSPEQIDRLKVLVRQNQEQYLALPVHLQYTPACWDSGIRAPTCFLLTASYLSYRQLDFQIYRLLEKHDADALLSLLLVSEDIIATVMNVGTLRTRATFLAQDFEFLILAYGLPSAAVLATALEHAAIPRTPDLPARLSRSALIRKLTVFVSMLESLQGLVGMRKALCEESSRSISGTLDRVLDAASDLGRSESAPTPASQNYYPGTHSGQPMIAGAFGADMGEAGMEALFPNGKDGFELFDLPDWASNVDWANMGGDWMSL</sequence>
<feature type="domain" description="Xylanolytic transcriptional activator regulatory" evidence="4">
    <location>
        <begin position="90"/>
        <end position="207"/>
    </location>
</feature>
<dbReference type="SMART" id="SM00906">
    <property type="entry name" value="Fungal_trans"/>
    <property type="match status" value="1"/>
</dbReference>
<evidence type="ECO:0000256" key="2">
    <source>
        <dbReference type="ARBA" id="ARBA00023242"/>
    </source>
</evidence>
<dbReference type="Proteomes" id="UP000799767">
    <property type="component" value="Unassembled WGS sequence"/>
</dbReference>
<feature type="compositionally biased region" description="Polar residues" evidence="3">
    <location>
        <begin position="454"/>
        <end position="468"/>
    </location>
</feature>
<dbReference type="OrthoDB" id="4898680at2759"/>
<accession>A0A6A6PNL2</accession>
<name>A0A6A6PNL2_9PEZI</name>
<proteinExistence type="predicted"/>
<dbReference type="GeneID" id="54478559"/>
<dbReference type="PANTHER" id="PTHR31001">
    <property type="entry name" value="UNCHARACTERIZED TRANSCRIPTIONAL REGULATORY PROTEIN"/>
    <property type="match status" value="1"/>
</dbReference>
<dbReference type="CDD" id="cd12148">
    <property type="entry name" value="fungal_TF_MHR"/>
    <property type="match status" value="1"/>
</dbReference>
<keyword evidence="6" id="KW-1185">Reference proteome</keyword>
<comment type="subcellular location">
    <subcellularLocation>
        <location evidence="1">Nucleus</location>
    </subcellularLocation>
</comment>
<evidence type="ECO:0000259" key="4">
    <source>
        <dbReference type="SMART" id="SM00906"/>
    </source>
</evidence>
<feature type="region of interest" description="Disordered" evidence="3">
    <location>
        <begin position="449"/>
        <end position="468"/>
    </location>
</feature>
<dbReference type="Pfam" id="PF04082">
    <property type="entry name" value="Fungal_trans"/>
    <property type="match status" value="1"/>
</dbReference>
<dbReference type="GO" id="GO:0003677">
    <property type="term" value="F:DNA binding"/>
    <property type="evidence" value="ECO:0007669"/>
    <property type="project" value="InterPro"/>
</dbReference>
<dbReference type="RefSeq" id="XP_033587417.1">
    <property type="nucleotide sequence ID" value="XM_033737557.1"/>
</dbReference>
<dbReference type="GO" id="GO:0008270">
    <property type="term" value="F:zinc ion binding"/>
    <property type="evidence" value="ECO:0007669"/>
    <property type="project" value="InterPro"/>
</dbReference>
<dbReference type="EMBL" id="MU001639">
    <property type="protein sequence ID" value="KAF2480847.1"/>
    <property type="molecule type" value="Genomic_DNA"/>
</dbReference>
<protein>
    <recommendedName>
        <fullName evidence="4">Xylanolytic transcriptional activator regulatory domain-containing protein</fullName>
    </recommendedName>
</protein>
<gene>
    <name evidence="5" type="ORF">BDY17DRAFT_326721</name>
</gene>
<evidence type="ECO:0000256" key="1">
    <source>
        <dbReference type="ARBA" id="ARBA00004123"/>
    </source>
</evidence>
<reference evidence="5" key="1">
    <citation type="journal article" date="2020" name="Stud. Mycol.">
        <title>101 Dothideomycetes genomes: a test case for predicting lifestyles and emergence of pathogens.</title>
        <authorList>
            <person name="Haridas S."/>
            <person name="Albert R."/>
            <person name="Binder M."/>
            <person name="Bloem J."/>
            <person name="Labutti K."/>
            <person name="Salamov A."/>
            <person name="Andreopoulos B."/>
            <person name="Baker S."/>
            <person name="Barry K."/>
            <person name="Bills G."/>
            <person name="Bluhm B."/>
            <person name="Cannon C."/>
            <person name="Castanera R."/>
            <person name="Culley D."/>
            <person name="Daum C."/>
            <person name="Ezra D."/>
            <person name="Gonzalez J."/>
            <person name="Henrissat B."/>
            <person name="Kuo A."/>
            <person name="Liang C."/>
            <person name="Lipzen A."/>
            <person name="Lutzoni F."/>
            <person name="Magnuson J."/>
            <person name="Mondo S."/>
            <person name="Nolan M."/>
            <person name="Ohm R."/>
            <person name="Pangilinan J."/>
            <person name="Park H.-J."/>
            <person name="Ramirez L."/>
            <person name="Alfaro M."/>
            <person name="Sun H."/>
            <person name="Tritt A."/>
            <person name="Yoshinaga Y."/>
            <person name="Zwiers L.-H."/>
            <person name="Turgeon B."/>
            <person name="Goodwin S."/>
            <person name="Spatafora J."/>
            <person name="Crous P."/>
            <person name="Grigoriev I."/>
        </authorList>
    </citation>
    <scope>NUCLEOTIDE SEQUENCE</scope>
    <source>
        <strain evidence="5">CBS 113389</strain>
    </source>
</reference>
<dbReference type="InterPro" id="IPR050613">
    <property type="entry name" value="Sec_Metabolite_Reg"/>
</dbReference>